<evidence type="ECO:0000256" key="1">
    <source>
        <dbReference type="ARBA" id="ARBA00023125"/>
    </source>
</evidence>
<gene>
    <name evidence="3" type="ORF">CLV37_10162</name>
</gene>
<dbReference type="PROSITE" id="PS50937">
    <property type="entry name" value="HTH_MERR_2"/>
    <property type="match status" value="1"/>
</dbReference>
<dbReference type="SUPFAM" id="SSF46955">
    <property type="entry name" value="Putative DNA-binding domain"/>
    <property type="match status" value="1"/>
</dbReference>
<dbReference type="AlphaFoldDB" id="A0A2T0R9I2"/>
<dbReference type="InterPro" id="IPR009061">
    <property type="entry name" value="DNA-bd_dom_put_sf"/>
</dbReference>
<dbReference type="PANTHER" id="PTHR30204:SF89">
    <property type="entry name" value="HTH MERR-TYPE DOMAIN-CONTAINING PROTEIN"/>
    <property type="match status" value="1"/>
</dbReference>
<dbReference type="CDD" id="cd00592">
    <property type="entry name" value="HTH_MerR-like"/>
    <property type="match status" value="1"/>
</dbReference>
<name>A0A2T0R9I2_9ACTN</name>
<evidence type="ECO:0000259" key="2">
    <source>
        <dbReference type="PROSITE" id="PS50937"/>
    </source>
</evidence>
<sequence>MSAAGARRLDPSLPRMTIGEVMAILSPEFDDLTISKIRFLEEQGLVEPGRTAAGYRKFSSDDVDRLRYVLSAQRDHYLPLKVIRENLEALDRGLELPEPVDAAPRVPGAPAVTGVPGADRFDGHAARLRLTRSELLRESGVEADLLDALEGFGVLSPAPGGPWYDGEALEVLRAAADLSAHGIEARHLRIFRSAADREVALAEQVAAPLQRSGQRSGSAEQAARADQVTREIAAACLRLHTALVAGALGRGTR</sequence>
<evidence type="ECO:0000313" key="4">
    <source>
        <dbReference type="Proteomes" id="UP000238083"/>
    </source>
</evidence>
<proteinExistence type="predicted"/>
<organism evidence="3 4">
    <name type="scientific">Kineococcus rhizosphaerae</name>
    <dbReference type="NCBI Taxonomy" id="559628"/>
    <lineage>
        <taxon>Bacteria</taxon>
        <taxon>Bacillati</taxon>
        <taxon>Actinomycetota</taxon>
        <taxon>Actinomycetes</taxon>
        <taxon>Kineosporiales</taxon>
        <taxon>Kineosporiaceae</taxon>
        <taxon>Kineococcus</taxon>
    </lineage>
</organism>
<dbReference type="GO" id="GO:0003700">
    <property type="term" value="F:DNA-binding transcription factor activity"/>
    <property type="evidence" value="ECO:0007669"/>
    <property type="project" value="InterPro"/>
</dbReference>
<dbReference type="SMART" id="SM00422">
    <property type="entry name" value="HTH_MERR"/>
    <property type="match status" value="1"/>
</dbReference>
<protein>
    <submittedName>
        <fullName evidence="3">MerR-like DNA binding protein</fullName>
    </submittedName>
</protein>
<dbReference type="GO" id="GO:0003677">
    <property type="term" value="F:DNA binding"/>
    <property type="evidence" value="ECO:0007669"/>
    <property type="project" value="UniProtKB-KW"/>
</dbReference>
<dbReference type="PANTHER" id="PTHR30204">
    <property type="entry name" value="REDOX-CYCLING DRUG-SENSING TRANSCRIPTIONAL ACTIVATOR SOXR"/>
    <property type="match status" value="1"/>
</dbReference>
<dbReference type="InterPro" id="IPR000551">
    <property type="entry name" value="MerR-type_HTH_dom"/>
</dbReference>
<comment type="caution">
    <text evidence="3">The sequence shown here is derived from an EMBL/GenBank/DDBJ whole genome shotgun (WGS) entry which is preliminary data.</text>
</comment>
<keyword evidence="4" id="KW-1185">Reference proteome</keyword>
<dbReference type="Proteomes" id="UP000238083">
    <property type="component" value="Unassembled WGS sequence"/>
</dbReference>
<dbReference type="Gene3D" id="1.10.1660.10">
    <property type="match status" value="1"/>
</dbReference>
<dbReference type="Pfam" id="PF13411">
    <property type="entry name" value="MerR_1"/>
    <property type="match status" value="1"/>
</dbReference>
<dbReference type="EMBL" id="PVZF01000001">
    <property type="protein sequence ID" value="PRY17826.1"/>
    <property type="molecule type" value="Genomic_DNA"/>
</dbReference>
<feature type="domain" description="HTH merR-type" evidence="2">
    <location>
        <begin position="15"/>
        <end position="89"/>
    </location>
</feature>
<dbReference type="InterPro" id="IPR047057">
    <property type="entry name" value="MerR_fam"/>
</dbReference>
<accession>A0A2T0R9I2</accession>
<reference evidence="3 4" key="1">
    <citation type="submission" date="2018-03" db="EMBL/GenBank/DDBJ databases">
        <title>Genomic Encyclopedia of Archaeal and Bacterial Type Strains, Phase II (KMG-II): from individual species to whole genera.</title>
        <authorList>
            <person name="Goeker M."/>
        </authorList>
    </citation>
    <scope>NUCLEOTIDE SEQUENCE [LARGE SCALE GENOMIC DNA]</scope>
    <source>
        <strain evidence="3 4">DSM 19711</strain>
    </source>
</reference>
<evidence type="ECO:0000313" key="3">
    <source>
        <dbReference type="EMBL" id="PRY17826.1"/>
    </source>
</evidence>
<keyword evidence="1" id="KW-0238">DNA-binding</keyword>